<dbReference type="Pfam" id="PF08729">
    <property type="entry name" value="HUN"/>
    <property type="match status" value="1"/>
</dbReference>
<dbReference type="AlphaFoldDB" id="A0A084ARN7"/>
<feature type="compositionally biased region" description="Basic and acidic residues" evidence="1">
    <location>
        <begin position="660"/>
        <end position="676"/>
    </location>
</feature>
<feature type="compositionally biased region" description="Polar residues" evidence="1">
    <location>
        <begin position="682"/>
        <end position="697"/>
    </location>
</feature>
<feature type="compositionally biased region" description="Gly residues" evidence="1">
    <location>
        <begin position="625"/>
        <end position="650"/>
    </location>
</feature>
<feature type="compositionally biased region" description="Polar residues" evidence="1">
    <location>
        <begin position="61"/>
        <end position="73"/>
    </location>
</feature>
<dbReference type="EMBL" id="KL648598">
    <property type="protein sequence ID" value="KEY67966.1"/>
    <property type="molecule type" value="Genomic_DNA"/>
</dbReference>
<organism evidence="3 4">
    <name type="scientific">Stachybotrys chartarum (strain CBS 109288 / IBT 7711)</name>
    <name type="common">Toxic black mold</name>
    <name type="synonym">Stilbospora chartarum</name>
    <dbReference type="NCBI Taxonomy" id="1280523"/>
    <lineage>
        <taxon>Eukaryota</taxon>
        <taxon>Fungi</taxon>
        <taxon>Dikarya</taxon>
        <taxon>Ascomycota</taxon>
        <taxon>Pezizomycotina</taxon>
        <taxon>Sordariomycetes</taxon>
        <taxon>Hypocreomycetidae</taxon>
        <taxon>Hypocreales</taxon>
        <taxon>Stachybotryaceae</taxon>
        <taxon>Stachybotrys</taxon>
    </lineage>
</organism>
<feature type="compositionally biased region" description="Basic and acidic residues" evidence="1">
    <location>
        <begin position="40"/>
        <end position="53"/>
    </location>
</feature>
<feature type="compositionally biased region" description="Basic and acidic residues" evidence="1">
    <location>
        <begin position="521"/>
        <end position="530"/>
    </location>
</feature>
<feature type="compositionally biased region" description="Polar residues" evidence="1">
    <location>
        <begin position="297"/>
        <end position="312"/>
    </location>
</feature>
<keyword evidence="4" id="KW-1185">Reference proteome</keyword>
<feature type="region of interest" description="Disordered" evidence="1">
    <location>
        <begin position="1"/>
        <end position="92"/>
    </location>
</feature>
<feature type="region of interest" description="Disordered" evidence="1">
    <location>
        <begin position="606"/>
        <end position="704"/>
    </location>
</feature>
<feature type="domain" description="Hpc2-related" evidence="2">
    <location>
        <begin position="559"/>
        <end position="602"/>
    </location>
</feature>
<proteinExistence type="predicted"/>
<feature type="compositionally biased region" description="Low complexity" evidence="1">
    <location>
        <begin position="12"/>
        <end position="32"/>
    </location>
</feature>
<feature type="compositionally biased region" description="Low complexity" evidence="1">
    <location>
        <begin position="82"/>
        <end position="91"/>
    </location>
</feature>
<name>A0A084ARN7_STACB</name>
<dbReference type="HOGENOM" id="CLU_012566_0_0_1"/>
<feature type="region of interest" description="Disordered" evidence="1">
    <location>
        <begin position="107"/>
        <end position="440"/>
    </location>
</feature>
<accession>A0A084ARN7</accession>
<feature type="compositionally biased region" description="Low complexity" evidence="1">
    <location>
        <begin position="200"/>
        <end position="223"/>
    </location>
</feature>
<dbReference type="Proteomes" id="UP000028045">
    <property type="component" value="Unassembled WGS sequence"/>
</dbReference>
<evidence type="ECO:0000313" key="4">
    <source>
        <dbReference type="Proteomes" id="UP000028045"/>
    </source>
</evidence>
<feature type="compositionally biased region" description="Polar residues" evidence="1">
    <location>
        <begin position="239"/>
        <end position="277"/>
    </location>
</feature>
<feature type="compositionally biased region" description="Basic and acidic residues" evidence="1">
    <location>
        <begin position="606"/>
        <end position="617"/>
    </location>
</feature>
<dbReference type="OrthoDB" id="5576775at2759"/>
<feature type="compositionally biased region" description="Polar residues" evidence="1">
    <location>
        <begin position="1"/>
        <end position="10"/>
    </location>
</feature>
<feature type="compositionally biased region" description="Pro residues" evidence="1">
    <location>
        <begin position="359"/>
        <end position="369"/>
    </location>
</feature>
<protein>
    <recommendedName>
        <fullName evidence="2">Hpc2-related domain-containing protein</fullName>
    </recommendedName>
</protein>
<evidence type="ECO:0000256" key="1">
    <source>
        <dbReference type="SAM" id="MobiDB-lite"/>
    </source>
</evidence>
<gene>
    <name evidence="3" type="ORF">S7711_02171</name>
</gene>
<reference evidence="3 4" key="1">
    <citation type="journal article" date="2014" name="BMC Genomics">
        <title>Comparative genome sequencing reveals chemotype-specific gene clusters in the toxigenic black mold Stachybotrys.</title>
        <authorList>
            <person name="Semeiks J."/>
            <person name="Borek D."/>
            <person name="Otwinowski Z."/>
            <person name="Grishin N.V."/>
        </authorList>
    </citation>
    <scope>NUCLEOTIDE SEQUENCE [LARGE SCALE GENOMIC DNA]</scope>
    <source>
        <strain evidence="4">CBS 109288 / IBT 7711</strain>
    </source>
</reference>
<feature type="region of interest" description="Disordered" evidence="1">
    <location>
        <begin position="520"/>
        <end position="571"/>
    </location>
</feature>
<evidence type="ECO:0000259" key="2">
    <source>
        <dbReference type="Pfam" id="PF08729"/>
    </source>
</evidence>
<evidence type="ECO:0000313" key="3">
    <source>
        <dbReference type="EMBL" id="KEY67966.1"/>
    </source>
</evidence>
<dbReference type="InterPro" id="IPR014840">
    <property type="entry name" value="HRD"/>
</dbReference>
<sequence>MATTDTSMRYDSSPGELSSPPSGSLSEPGSPSRHAAGRPGAREEIVVGNEAHHQHVHGQPPQMQHFQSPSSTLGGSNGAGAPGSVSGSGSAQKRFGYYEGQWVQLTAAGLPRKKPGRKPGSAVKPKPGDAASVSDQQQQPKVRKPRKPRDPNAPPIQRKRKLAPASDLDHDVAAVAPATIAPSPTPRPLLAAGSTPSHQHASMSSTPASASSSSQQLHQQPLSEQRYSPSMLKREGYPSSMQGILNSDPPSSRSHVLSNPSATSNGISAPPRSSGQNYDPVRGNYDPVRETMVSHKPFSSTTGSPRATTQMPHRSPSIASLIDPPQSIPAMASPGRSHHGLQSNSVPPKLHPRDSSSMPPSPSYSPKPRAPLTLESTPKTVPSEIQKPEARKDIPPPPPPAQRIVIKDSNFTTISNGPVKKVSPKQKPLTGVSTPKTDNLDEAVHEGDERSILDFGKVRPGEETEAPTIVLSIPIQAGETNKYVNFMRMAEDRYGWDALHPRLAANRDRKARIAAAAASLEKAESGRESGDEMSVDLSDNEASNPENGGTSGPDANAKPKKKRNFKEDQYDVGDDFVDDSELLWEAQAAASRDGFFVYSGPLVPEVEKPAAGHEGAPKRGRGGRGSRGGRGASTRGGTGTGRGGGPGSRGGSITRKPRITKSEKAQREREKADRESLAQLAKTPTNGYTLQPTTPSFAVSELGA</sequence>